<name>A0A1M6CN45_9RHOB</name>
<organism evidence="1 2">
    <name type="scientific">Shimia gijangensis</name>
    <dbReference type="NCBI Taxonomy" id="1470563"/>
    <lineage>
        <taxon>Bacteria</taxon>
        <taxon>Pseudomonadati</taxon>
        <taxon>Pseudomonadota</taxon>
        <taxon>Alphaproteobacteria</taxon>
        <taxon>Rhodobacterales</taxon>
        <taxon>Roseobacteraceae</taxon>
    </lineage>
</organism>
<dbReference type="EMBL" id="FQZQ01000002">
    <property type="protein sequence ID" value="SHI62128.1"/>
    <property type="molecule type" value="Genomic_DNA"/>
</dbReference>
<dbReference type="Proteomes" id="UP000183982">
    <property type="component" value="Unassembled WGS sequence"/>
</dbReference>
<reference evidence="2" key="1">
    <citation type="submission" date="2016-11" db="EMBL/GenBank/DDBJ databases">
        <authorList>
            <person name="Varghese N."/>
            <person name="Submissions S."/>
        </authorList>
    </citation>
    <scope>NUCLEOTIDE SEQUENCE [LARGE SCALE GENOMIC DNA]</scope>
    <source>
        <strain evidence="2">DSM 100564</strain>
    </source>
</reference>
<accession>A0A1M6CN45</accession>
<proteinExistence type="predicted"/>
<evidence type="ECO:0000313" key="2">
    <source>
        <dbReference type="Proteomes" id="UP000183982"/>
    </source>
</evidence>
<evidence type="ECO:0000313" key="1">
    <source>
        <dbReference type="EMBL" id="SHI62128.1"/>
    </source>
</evidence>
<gene>
    <name evidence="1" type="ORF">SAMN05444000_102100</name>
</gene>
<dbReference type="AlphaFoldDB" id="A0A1M6CN45"/>
<protein>
    <submittedName>
        <fullName evidence="1">Uncharacterized protein</fullName>
    </submittedName>
</protein>
<sequence>MLQAAVFDCQFLDLLSLSQDSFVATEADIGRCDVVQAFMVALVVIVGEECADLTFKIAGQFRPPYWPEGTVIFII</sequence>
<keyword evidence="2" id="KW-1185">Reference proteome</keyword>